<protein>
    <submittedName>
        <fullName evidence="2">Uncharacterized protein</fullName>
    </submittedName>
</protein>
<reference evidence="2" key="1">
    <citation type="submission" date="2023-08" db="EMBL/GenBank/DDBJ databases">
        <title>Chromosome-level Genome Assembly of mud carp (Cirrhinus molitorella).</title>
        <authorList>
            <person name="Liu H."/>
        </authorList>
    </citation>
    <scope>NUCLEOTIDE SEQUENCE</scope>
    <source>
        <strain evidence="2">Prfri</strain>
        <tissue evidence="2">Muscle</tissue>
    </source>
</reference>
<evidence type="ECO:0000313" key="3">
    <source>
        <dbReference type="Proteomes" id="UP001187343"/>
    </source>
</evidence>
<dbReference type="AlphaFoldDB" id="A0AA88TC47"/>
<accession>A0AA88TC47</accession>
<dbReference type="Proteomes" id="UP001187343">
    <property type="component" value="Unassembled WGS sequence"/>
</dbReference>
<sequence>MINPARTRRRHRETGKGRTKIQSVDGPTWDDRNPRKGRSVVIPLPHARRKRQRRPLSLFHLRIFRTVRKCQSH</sequence>
<name>A0AA88TC47_9TELE</name>
<proteinExistence type="predicted"/>
<evidence type="ECO:0000256" key="1">
    <source>
        <dbReference type="SAM" id="MobiDB-lite"/>
    </source>
</evidence>
<keyword evidence="3" id="KW-1185">Reference proteome</keyword>
<dbReference type="EMBL" id="JAUYZG010000024">
    <property type="protein sequence ID" value="KAK2870288.1"/>
    <property type="molecule type" value="Genomic_DNA"/>
</dbReference>
<gene>
    <name evidence="2" type="ORF">Q8A67_024680</name>
</gene>
<feature type="compositionally biased region" description="Basic residues" evidence="1">
    <location>
        <begin position="1"/>
        <end position="19"/>
    </location>
</feature>
<organism evidence="2 3">
    <name type="scientific">Cirrhinus molitorella</name>
    <name type="common">mud carp</name>
    <dbReference type="NCBI Taxonomy" id="172907"/>
    <lineage>
        <taxon>Eukaryota</taxon>
        <taxon>Metazoa</taxon>
        <taxon>Chordata</taxon>
        <taxon>Craniata</taxon>
        <taxon>Vertebrata</taxon>
        <taxon>Euteleostomi</taxon>
        <taxon>Actinopterygii</taxon>
        <taxon>Neopterygii</taxon>
        <taxon>Teleostei</taxon>
        <taxon>Ostariophysi</taxon>
        <taxon>Cypriniformes</taxon>
        <taxon>Cyprinidae</taxon>
        <taxon>Labeoninae</taxon>
        <taxon>Labeonini</taxon>
        <taxon>Cirrhinus</taxon>
    </lineage>
</organism>
<comment type="caution">
    <text evidence="2">The sequence shown here is derived from an EMBL/GenBank/DDBJ whole genome shotgun (WGS) entry which is preliminary data.</text>
</comment>
<evidence type="ECO:0000313" key="2">
    <source>
        <dbReference type="EMBL" id="KAK2870288.1"/>
    </source>
</evidence>
<feature type="region of interest" description="Disordered" evidence="1">
    <location>
        <begin position="1"/>
        <end position="38"/>
    </location>
</feature>